<protein>
    <submittedName>
        <fullName evidence="1">Uncharacterized protein</fullName>
    </submittedName>
</protein>
<keyword evidence="2" id="KW-1185">Reference proteome</keyword>
<evidence type="ECO:0000313" key="1">
    <source>
        <dbReference type="EMBL" id="CAJ2672116.1"/>
    </source>
</evidence>
<dbReference type="EMBL" id="CASHSV030000615">
    <property type="protein sequence ID" value="CAJ2672116.1"/>
    <property type="molecule type" value="Genomic_DNA"/>
</dbReference>
<evidence type="ECO:0000313" key="2">
    <source>
        <dbReference type="Proteomes" id="UP001177021"/>
    </source>
</evidence>
<comment type="caution">
    <text evidence="1">The sequence shown here is derived from an EMBL/GenBank/DDBJ whole genome shotgun (WGS) entry which is preliminary data.</text>
</comment>
<organism evidence="1 2">
    <name type="scientific">Trifolium pratense</name>
    <name type="common">Red clover</name>
    <dbReference type="NCBI Taxonomy" id="57577"/>
    <lineage>
        <taxon>Eukaryota</taxon>
        <taxon>Viridiplantae</taxon>
        <taxon>Streptophyta</taxon>
        <taxon>Embryophyta</taxon>
        <taxon>Tracheophyta</taxon>
        <taxon>Spermatophyta</taxon>
        <taxon>Magnoliopsida</taxon>
        <taxon>eudicotyledons</taxon>
        <taxon>Gunneridae</taxon>
        <taxon>Pentapetalae</taxon>
        <taxon>rosids</taxon>
        <taxon>fabids</taxon>
        <taxon>Fabales</taxon>
        <taxon>Fabaceae</taxon>
        <taxon>Papilionoideae</taxon>
        <taxon>50 kb inversion clade</taxon>
        <taxon>NPAAA clade</taxon>
        <taxon>Hologalegina</taxon>
        <taxon>IRL clade</taxon>
        <taxon>Trifolieae</taxon>
        <taxon>Trifolium</taxon>
    </lineage>
</organism>
<reference evidence="1" key="1">
    <citation type="submission" date="2023-10" db="EMBL/GenBank/DDBJ databases">
        <authorList>
            <person name="Rodriguez Cubillos JULIANA M."/>
            <person name="De Vega J."/>
        </authorList>
    </citation>
    <scope>NUCLEOTIDE SEQUENCE</scope>
</reference>
<gene>
    <name evidence="1" type="ORF">MILVUS5_LOCUS35807</name>
</gene>
<name>A0ACB0LSE9_TRIPR</name>
<proteinExistence type="predicted"/>
<accession>A0ACB0LSE9</accession>
<sequence>MSSIQCTNGHIICASCKPKCMKVACDNEPYGCKEVVKHTQRHAHIKSCVFSPCLCPQTDCNFRANTTVLGEHFKTNHQLRVPPFTYDEVFSAFIHIKDDVTIFQAMNDGQLFVITCKTHYIVKKLNLYHIGPNKSKPRYSFEMLVLCQDRVLQLKSEAVNVEDRAYPPSGALYVRYDYFKDGRLSMKIRINKNDDAESGTDL</sequence>
<dbReference type="Proteomes" id="UP001177021">
    <property type="component" value="Unassembled WGS sequence"/>
</dbReference>